<evidence type="ECO:0000313" key="1">
    <source>
        <dbReference type="EMBL" id="PUU73869.1"/>
    </source>
</evidence>
<evidence type="ECO:0000313" key="2">
    <source>
        <dbReference type="Proteomes" id="UP000244722"/>
    </source>
</evidence>
<comment type="caution">
    <text evidence="1">The sequence shown here is derived from an EMBL/GenBank/DDBJ whole genome shotgun (WGS) entry which is preliminary data.</text>
</comment>
<name>A0A2T6ZEG5_TUBBO</name>
<reference evidence="1 2" key="1">
    <citation type="submission" date="2017-04" db="EMBL/GenBank/DDBJ databases">
        <title>Draft genome sequence of Tuber borchii Vittad., a whitish edible truffle.</title>
        <authorList>
            <consortium name="DOE Joint Genome Institute"/>
            <person name="Murat C."/>
            <person name="Kuo A."/>
            <person name="Barry K.W."/>
            <person name="Clum A."/>
            <person name="Dockter R.B."/>
            <person name="Fauchery L."/>
            <person name="Iotti M."/>
            <person name="Kohler A."/>
            <person name="Labutti K."/>
            <person name="Lindquist E.A."/>
            <person name="Lipzen A."/>
            <person name="Ohm R.A."/>
            <person name="Wang M."/>
            <person name="Grigoriev I.V."/>
            <person name="Zambonelli A."/>
            <person name="Martin F.M."/>
        </authorList>
    </citation>
    <scope>NUCLEOTIDE SEQUENCE [LARGE SCALE GENOMIC DNA]</scope>
    <source>
        <strain evidence="1 2">Tbo3840</strain>
    </source>
</reference>
<protein>
    <submittedName>
        <fullName evidence="1">Uncharacterized protein</fullName>
    </submittedName>
</protein>
<dbReference type="Proteomes" id="UP000244722">
    <property type="component" value="Unassembled WGS sequence"/>
</dbReference>
<gene>
    <name evidence="1" type="ORF">B9Z19DRAFT_1068647</name>
</gene>
<accession>A0A2T6ZEG5</accession>
<dbReference type="AlphaFoldDB" id="A0A2T6ZEG5"/>
<dbReference type="EMBL" id="NESQ01000337">
    <property type="protein sequence ID" value="PUU73869.1"/>
    <property type="molecule type" value="Genomic_DNA"/>
</dbReference>
<sequence>MNSDLSHHATGVFTDEISRESSVKMVDVSKAISRDGLPSREFISKFLYKGTTPTMKTRSSKGLRRQASSYGLEQRYFAIRSKVQFRLDDADTGPLSKALRFLLLSFIWFTPTSSFY</sequence>
<organism evidence="1 2">
    <name type="scientific">Tuber borchii</name>
    <name type="common">White truffle</name>
    <dbReference type="NCBI Taxonomy" id="42251"/>
    <lineage>
        <taxon>Eukaryota</taxon>
        <taxon>Fungi</taxon>
        <taxon>Dikarya</taxon>
        <taxon>Ascomycota</taxon>
        <taxon>Pezizomycotina</taxon>
        <taxon>Pezizomycetes</taxon>
        <taxon>Pezizales</taxon>
        <taxon>Tuberaceae</taxon>
        <taxon>Tuber</taxon>
    </lineage>
</organism>
<proteinExistence type="predicted"/>
<keyword evidence="2" id="KW-1185">Reference proteome</keyword>